<keyword evidence="1" id="KW-0479">Metal-binding</keyword>
<accession>A0ABR2ICN4</accession>
<dbReference type="InterPro" id="IPR011011">
    <property type="entry name" value="Znf_FYVE_PHD"/>
</dbReference>
<dbReference type="SUPFAM" id="SSF57903">
    <property type="entry name" value="FYVE/PHD zinc finger"/>
    <property type="match status" value="2"/>
</dbReference>
<feature type="domain" description="PHD-type" evidence="6">
    <location>
        <begin position="35"/>
        <end position="85"/>
    </location>
</feature>
<evidence type="ECO:0000256" key="5">
    <source>
        <dbReference type="SAM" id="MobiDB-lite"/>
    </source>
</evidence>
<evidence type="ECO:0000313" key="7">
    <source>
        <dbReference type="EMBL" id="KAK8860202.1"/>
    </source>
</evidence>
<gene>
    <name evidence="7" type="ORF">M9Y10_011867</name>
</gene>
<comment type="caution">
    <text evidence="7">The sequence shown here is derived from an EMBL/GenBank/DDBJ whole genome shotgun (WGS) entry which is preliminary data.</text>
</comment>
<evidence type="ECO:0000313" key="8">
    <source>
        <dbReference type="Proteomes" id="UP001470230"/>
    </source>
</evidence>
<protein>
    <recommendedName>
        <fullName evidence="6">PHD-type domain-containing protein</fullName>
    </recommendedName>
</protein>
<dbReference type="Pfam" id="PF00628">
    <property type="entry name" value="PHD"/>
    <property type="match status" value="1"/>
</dbReference>
<keyword evidence="3" id="KW-0862">Zinc</keyword>
<evidence type="ECO:0000256" key="3">
    <source>
        <dbReference type="ARBA" id="ARBA00022833"/>
    </source>
</evidence>
<evidence type="ECO:0000259" key="6">
    <source>
        <dbReference type="PROSITE" id="PS50016"/>
    </source>
</evidence>
<dbReference type="PROSITE" id="PS01359">
    <property type="entry name" value="ZF_PHD_1"/>
    <property type="match status" value="2"/>
</dbReference>
<dbReference type="InterPro" id="IPR001965">
    <property type="entry name" value="Znf_PHD"/>
</dbReference>
<evidence type="ECO:0000256" key="2">
    <source>
        <dbReference type="ARBA" id="ARBA00022771"/>
    </source>
</evidence>
<dbReference type="SMART" id="SM00249">
    <property type="entry name" value="PHD"/>
    <property type="match status" value="2"/>
</dbReference>
<dbReference type="EMBL" id="JAPFFF010000018">
    <property type="protein sequence ID" value="KAK8860202.1"/>
    <property type="molecule type" value="Genomic_DNA"/>
</dbReference>
<sequence>MSDFYNYNTAEEAPPLVSPTPYPLDENDDDDEKFEIACVCNKQTPNCSLVQCEKCNYWFHKGCIYIPREPTGEYSNFYCPYCLQQKIRCKCGDSSKYNEEMIMCSKCHFYVHKKCELTDPKIKDFICSHCASKESNANDDGMLL</sequence>
<evidence type="ECO:0000256" key="4">
    <source>
        <dbReference type="PROSITE-ProRule" id="PRU00146"/>
    </source>
</evidence>
<dbReference type="InterPro" id="IPR013083">
    <property type="entry name" value="Znf_RING/FYVE/PHD"/>
</dbReference>
<dbReference type="Proteomes" id="UP001470230">
    <property type="component" value="Unassembled WGS sequence"/>
</dbReference>
<feature type="region of interest" description="Disordered" evidence="5">
    <location>
        <begin position="1"/>
        <end position="22"/>
    </location>
</feature>
<keyword evidence="2 4" id="KW-0863">Zinc-finger</keyword>
<dbReference type="Gene3D" id="3.30.40.10">
    <property type="entry name" value="Zinc/RING finger domain, C3HC4 (zinc finger)"/>
    <property type="match status" value="2"/>
</dbReference>
<evidence type="ECO:0000256" key="1">
    <source>
        <dbReference type="ARBA" id="ARBA00022723"/>
    </source>
</evidence>
<dbReference type="PROSITE" id="PS50016">
    <property type="entry name" value="ZF_PHD_2"/>
    <property type="match status" value="1"/>
</dbReference>
<reference evidence="7 8" key="1">
    <citation type="submission" date="2024-04" db="EMBL/GenBank/DDBJ databases">
        <title>Tritrichomonas musculus Genome.</title>
        <authorList>
            <person name="Alves-Ferreira E."/>
            <person name="Grigg M."/>
            <person name="Lorenzi H."/>
            <person name="Galac M."/>
        </authorList>
    </citation>
    <scope>NUCLEOTIDE SEQUENCE [LARGE SCALE GENOMIC DNA]</scope>
    <source>
        <strain evidence="7 8">EAF2021</strain>
    </source>
</reference>
<dbReference type="InterPro" id="IPR019787">
    <property type="entry name" value="Znf_PHD-finger"/>
</dbReference>
<keyword evidence="8" id="KW-1185">Reference proteome</keyword>
<dbReference type="InterPro" id="IPR019786">
    <property type="entry name" value="Zinc_finger_PHD-type_CS"/>
</dbReference>
<name>A0ABR2ICN4_9EUKA</name>
<organism evidence="7 8">
    <name type="scientific">Tritrichomonas musculus</name>
    <dbReference type="NCBI Taxonomy" id="1915356"/>
    <lineage>
        <taxon>Eukaryota</taxon>
        <taxon>Metamonada</taxon>
        <taxon>Parabasalia</taxon>
        <taxon>Tritrichomonadida</taxon>
        <taxon>Tritrichomonadidae</taxon>
        <taxon>Tritrichomonas</taxon>
    </lineage>
</organism>
<proteinExistence type="predicted"/>